<evidence type="ECO:0000259" key="4">
    <source>
        <dbReference type="Pfam" id="PF00135"/>
    </source>
</evidence>
<dbReference type="InterPro" id="IPR002018">
    <property type="entry name" value="CarbesteraseB"/>
</dbReference>
<dbReference type="InterPro" id="IPR019826">
    <property type="entry name" value="Carboxylesterase_B_AS"/>
</dbReference>
<keyword evidence="6" id="KW-1185">Reference proteome</keyword>
<evidence type="ECO:0000256" key="2">
    <source>
        <dbReference type="ARBA" id="ARBA00022801"/>
    </source>
</evidence>
<comment type="caution">
    <text evidence="5">The sequence shown here is derived from an EMBL/GenBank/DDBJ whole genome shotgun (WGS) entry which is preliminary data.</text>
</comment>
<dbReference type="EMBL" id="JBBJCI010000353">
    <property type="protein sequence ID" value="KAK7233998.1"/>
    <property type="molecule type" value="Genomic_DNA"/>
</dbReference>
<dbReference type="Gene3D" id="3.40.50.1820">
    <property type="entry name" value="alpha/beta hydrolase"/>
    <property type="match status" value="1"/>
</dbReference>
<feature type="domain" description="Carboxylesterase type B" evidence="4">
    <location>
        <begin position="19"/>
        <end position="529"/>
    </location>
</feature>
<dbReference type="GO" id="GO:0016787">
    <property type="term" value="F:hydrolase activity"/>
    <property type="evidence" value="ECO:0007669"/>
    <property type="project" value="UniProtKB-KW"/>
</dbReference>
<dbReference type="InterPro" id="IPR029058">
    <property type="entry name" value="AB_hydrolase_fold"/>
</dbReference>
<evidence type="ECO:0000313" key="5">
    <source>
        <dbReference type="EMBL" id="KAK7233998.1"/>
    </source>
</evidence>
<protein>
    <recommendedName>
        <fullName evidence="3">Carboxylic ester hydrolase</fullName>
        <ecNumber evidence="3">3.1.1.-</ecNumber>
    </recommendedName>
</protein>
<evidence type="ECO:0000313" key="6">
    <source>
        <dbReference type="Proteomes" id="UP001363151"/>
    </source>
</evidence>
<feature type="signal peptide" evidence="3">
    <location>
        <begin position="1"/>
        <end position="16"/>
    </location>
</feature>
<dbReference type="InterPro" id="IPR050654">
    <property type="entry name" value="AChE-related_enzymes"/>
</dbReference>
<keyword evidence="3" id="KW-0732">Signal</keyword>
<reference evidence="5 6" key="1">
    <citation type="submission" date="2024-03" db="EMBL/GenBank/DDBJ databases">
        <title>Aureococcus anophagefferens CCMP1851 and Kratosvirus quantuckense: Draft genome of a second virus-susceptible host strain in the model system.</title>
        <authorList>
            <person name="Chase E."/>
            <person name="Truchon A.R."/>
            <person name="Schepens W."/>
            <person name="Wilhelm S.W."/>
        </authorList>
    </citation>
    <scope>NUCLEOTIDE SEQUENCE [LARGE SCALE GENOMIC DNA]</scope>
    <source>
        <strain evidence="5 6">CCMP1851</strain>
    </source>
</reference>
<evidence type="ECO:0000256" key="3">
    <source>
        <dbReference type="RuleBase" id="RU361235"/>
    </source>
</evidence>
<keyword evidence="2 3" id="KW-0378">Hydrolase</keyword>
<dbReference type="Proteomes" id="UP001363151">
    <property type="component" value="Unassembled WGS sequence"/>
</dbReference>
<sequence>MMKLAAVLLLAAGASAQERPVVSMTIGAVRGNALGDVADEFLGIPYGDAPRFEPAVVRTAPLEGTLDGSYFGPACLQVLTNVTTYGVEHGCHVLNVWRPAGAAADAALPVIMFVPGGSNDFGEAEPYNASMLASAQHAVVASINYRVGPFGFLAFEEDVGERATGNWALTDIQAALVFLRREVGAFGGDPTRLTIFGQSSGASLCNLHAVLPSSGGLLEGIVSESGGLDAGDARSALKNERVVADYLGCGNATRKACVANASGDDLVYSQDVHCFTPNDCSAATSWGPVVDGFLLPDAPARLLARSEVNDVALVLGANTNDSYLFIMNKGPVKERDYVASLREDARGDAKAFRELERRYPATADPRENSRRMGWKASDSMLCGAWRRLRRTAAGFEEAGAKAYLYRFDYWFQSDETCTAVANWHPPEFGSMHQDEISFVFGQPIKMNLGYTNCSEPGPTYDKSCLGCAFDATEAAFAKKVGQFWTNFAASGDPNTRGGSDALGEWPRAAEDRNVVLKPTADMKMRDEPKVGAANCDVWDAIAAGGDGL</sequence>
<comment type="similarity">
    <text evidence="1 3">Belongs to the type-B carboxylesterase/lipase family.</text>
</comment>
<dbReference type="PROSITE" id="PS00122">
    <property type="entry name" value="CARBOXYLESTERASE_B_1"/>
    <property type="match status" value="1"/>
</dbReference>
<dbReference type="Pfam" id="PF00135">
    <property type="entry name" value="COesterase"/>
    <property type="match status" value="1"/>
</dbReference>
<accession>A0ABR1FN94</accession>
<dbReference type="PANTHER" id="PTHR43918:SF4">
    <property type="entry name" value="CARBOXYLIC ESTER HYDROLASE"/>
    <property type="match status" value="1"/>
</dbReference>
<dbReference type="SUPFAM" id="SSF53474">
    <property type="entry name" value="alpha/beta-Hydrolases"/>
    <property type="match status" value="1"/>
</dbReference>
<evidence type="ECO:0000256" key="1">
    <source>
        <dbReference type="ARBA" id="ARBA00005964"/>
    </source>
</evidence>
<feature type="chain" id="PRO_5044981000" description="Carboxylic ester hydrolase" evidence="3">
    <location>
        <begin position="17"/>
        <end position="548"/>
    </location>
</feature>
<dbReference type="PANTHER" id="PTHR43918">
    <property type="entry name" value="ACETYLCHOLINESTERASE"/>
    <property type="match status" value="1"/>
</dbReference>
<name>A0ABR1FN94_AURAN</name>
<proteinExistence type="inferred from homology"/>
<gene>
    <name evidence="5" type="ORF">SO694_001020110</name>
</gene>
<dbReference type="EC" id="3.1.1.-" evidence="3"/>
<organism evidence="5 6">
    <name type="scientific">Aureococcus anophagefferens</name>
    <name type="common">Harmful bloom alga</name>
    <dbReference type="NCBI Taxonomy" id="44056"/>
    <lineage>
        <taxon>Eukaryota</taxon>
        <taxon>Sar</taxon>
        <taxon>Stramenopiles</taxon>
        <taxon>Ochrophyta</taxon>
        <taxon>Pelagophyceae</taxon>
        <taxon>Pelagomonadales</taxon>
        <taxon>Pelagomonadaceae</taxon>
        <taxon>Aureococcus</taxon>
    </lineage>
</organism>